<gene>
    <name evidence="7" type="ORF">SAMN04487996_1309</name>
</gene>
<keyword evidence="3 6" id="KW-0812">Transmembrane</keyword>
<dbReference type="RefSeq" id="WP_090157464.1">
    <property type="nucleotide sequence ID" value="NZ_FNAN01000030.1"/>
</dbReference>
<reference evidence="8" key="1">
    <citation type="submission" date="2016-10" db="EMBL/GenBank/DDBJ databases">
        <authorList>
            <person name="Varghese N."/>
            <person name="Submissions S."/>
        </authorList>
    </citation>
    <scope>NUCLEOTIDE SEQUENCE [LARGE SCALE GENOMIC DNA]</scope>
    <source>
        <strain evidence="8">DSM 25329</strain>
    </source>
</reference>
<dbReference type="GO" id="GO:0005886">
    <property type="term" value="C:plasma membrane"/>
    <property type="evidence" value="ECO:0007669"/>
    <property type="project" value="UniProtKB-SubCell"/>
</dbReference>
<comment type="subcellular location">
    <subcellularLocation>
        <location evidence="1">Cell membrane</location>
        <topology evidence="1">Multi-pass membrane protein</topology>
    </subcellularLocation>
</comment>
<keyword evidence="5 6" id="KW-0472">Membrane</keyword>
<feature type="transmembrane region" description="Helical" evidence="6">
    <location>
        <begin position="69"/>
        <end position="86"/>
    </location>
</feature>
<dbReference type="AlphaFoldDB" id="A0A1G8A7K5"/>
<evidence type="ECO:0000256" key="6">
    <source>
        <dbReference type="SAM" id="Phobius"/>
    </source>
</evidence>
<keyword evidence="2" id="KW-1003">Cell membrane</keyword>
<dbReference type="EMBL" id="FNAN01000030">
    <property type="protein sequence ID" value="SDH16841.1"/>
    <property type="molecule type" value="Genomic_DNA"/>
</dbReference>
<dbReference type="PANTHER" id="PTHR30086">
    <property type="entry name" value="ARGININE EXPORTER PROTEIN ARGO"/>
    <property type="match status" value="1"/>
</dbReference>
<evidence type="ECO:0000256" key="4">
    <source>
        <dbReference type="ARBA" id="ARBA00022989"/>
    </source>
</evidence>
<dbReference type="GO" id="GO:0015171">
    <property type="term" value="F:amino acid transmembrane transporter activity"/>
    <property type="evidence" value="ECO:0007669"/>
    <property type="project" value="TreeGrafter"/>
</dbReference>
<protein>
    <submittedName>
        <fullName evidence="7">Threonine/homoserine/homoserine lactone efflux protein</fullName>
    </submittedName>
</protein>
<dbReference type="OrthoDB" id="679767at2"/>
<proteinExistence type="predicted"/>
<feature type="transmembrane region" description="Helical" evidence="6">
    <location>
        <begin position="39"/>
        <end position="63"/>
    </location>
</feature>
<evidence type="ECO:0000256" key="3">
    <source>
        <dbReference type="ARBA" id="ARBA00022692"/>
    </source>
</evidence>
<evidence type="ECO:0000313" key="7">
    <source>
        <dbReference type="EMBL" id="SDH16841.1"/>
    </source>
</evidence>
<evidence type="ECO:0000313" key="8">
    <source>
        <dbReference type="Proteomes" id="UP000198748"/>
    </source>
</evidence>
<dbReference type="InterPro" id="IPR001123">
    <property type="entry name" value="LeuE-type"/>
</dbReference>
<feature type="transmembrane region" description="Helical" evidence="6">
    <location>
        <begin position="106"/>
        <end position="134"/>
    </location>
</feature>
<keyword evidence="8" id="KW-1185">Reference proteome</keyword>
<organism evidence="7 8">
    <name type="scientific">Dyadobacter soli</name>
    <dbReference type="NCBI Taxonomy" id="659014"/>
    <lineage>
        <taxon>Bacteria</taxon>
        <taxon>Pseudomonadati</taxon>
        <taxon>Bacteroidota</taxon>
        <taxon>Cytophagia</taxon>
        <taxon>Cytophagales</taxon>
        <taxon>Spirosomataceae</taxon>
        <taxon>Dyadobacter</taxon>
    </lineage>
</organism>
<keyword evidence="4 6" id="KW-1133">Transmembrane helix</keyword>
<feature type="transmembrane region" description="Helical" evidence="6">
    <location>
        <begin position="178"/>
        <end position="199"/>
    </location>
</feature>
<name>A0A1G8A7K5_9BACT</name>
<dbReference type="PANTHER" id="PTHR30086:SF20">
    <property type="entry name" value="ARGININE EXPORTER PROTEIN ARGO-RELATED"/>
    <property type="match status" value="1"/>
</dbReference>
<dbReference type="Pfam" id="PF01810">
    <property type="entry name" value="LysE"/>
    <property type="match status" value="1"/>
</dbReference>
<sequence>MLQALFYGTLTGVALCLTFGTVFFSLVQNSVDNGYRSGIKIAFGVFICDIIFVFFAIFGTALLPDIPNFHKWMAGAGVVFLTALGLSNIIKGQPQIAEPQTRFGNFLYYFTTGFLLNGLNPVNFISWVTIASYIRTNLHFNLNQVILFFTASVIAVFLVESAIAVFAHRLKKLFTPRVVTIFNKVTGVVFILIACQIAYTNFLK</sequence>
<evidence type="ECO:0000256" key="5">
    <source>
        <dbReference type="ARBA" id="ARBA00023136"/>
    </source>
</evidence>
<dbReference type="STRING" id="659014.SAMN04487996_1309"/>
<accession>A0A1G8A7K5</accession>
<feature type="transmembrane region" description="Helical" evidence="6">
    <location>
        <begin position="6"/>
        <end position="27"/>
    </location>
</feature>
<feature type="transmembrane region" description="Helical" evidence="6">
    <location>
        <begin position="146"/>
        <end position="166"/>
    </location>
</feature>
<evidence type="ECO:0000256" key="2">
    <source>
        <dbReference type="ARBA" id="ARBA00022475"/>
    </source>
</evidence>
<dbReference type="Proteomes" id="UP000198748">
    <property type="component" value="Unassembled WGS sequence"/>
</dbReference>
<evidence type="ECO:0000256" key="1">
    <source>
        <dbReference type="ARBA" id="ARBA00004651"/>
    </source>
</evidence>